<keyword evidence="4" id="KW-1185">Reference proteome</keyword>
<evidence type="ECO:0000256" key="1">
    <source>
        <dbReference type="SAM" id="Coils"/>
    </source>
</evidence>
<evidence type="ECO:0000313" key="3">
    <source>
        <dbReference type="EMBL" id="CAH2295294.1"/>
    </source>
</evidence>
<evidence type="ECO:0000256" key="2">
    <source>
        <dbReference type="SAM" id="MobiDB-lite"/>
    </source>
</evidence>
<reference evidence="3" key="1">
    <citation type="submission" date="2022-03" db="EMBL/GenBank/DDBJ databases">
        <authorList>
            <person name="Alioto T."/>
            <person name="Alioto T."/>
            <person name="Gomez Garrido J."/>
        </authorList>
    </citation>
    <scope>NUCLEOTIDE SEQUENCE</scope>
</reference>
<gene>
    <name evidence="3" type="ORF">PECUL_23A000513</name>
</gene>
<organism evidence="3 4">
    <name type="scientific">Pelobates cultripes</name>
    <name type="common">Western spadefoot toad</name>
    <dbReference type="NCBI Taxonomy" id="61616"/>
    <lineage>
        <taxon>Eukaryota</taxon>
        <taxon>Metazoa</taxon>
        <taxon>Chordata</taxon>
        <taxon>Craniata</taxon>
        <taxon>Vertebrata</taxon>
        <taxon>Euteleostomi</taxon>
        <taxon>Amphibia</taxon>
        <taxon>Batrachia</taxon>
        <taxon>Anura</taxon>
        <taxon>Pelobatoidea</taxon>
        <taxon>Pelobatidae</taxon>
        <taxon>Pelobates</taxon>
    </lineage>
</organism>
<keyword evidence="1" id="KW-0175">Coiled coil</keyword>
<sequence length="335" mass="37552">MDEYLSTPQHLRGARGADKMAPPSPSSSSVTGSVTDMPGTDALTQMSADLAAISANMLTRGDKTALISELRTVIREEIAAVRRDLTALEQRVDELEEHRLHTTHHQQAADLATTRQGNILLELRRQVEDLDNRGRRNNIRVRGLPESDDESPRELLTGLFAQLLGEDAPPEIPMERAHRALRGPRSDGQPRDMICCLTSFQQKDAIMRAARAQRSIAYMDSQVMLFQDLSSLTLDARRALKPLTTMLREKRIPYKWGFPFSLQAKIDNRWHTLRWPNDVPRFLQSAGLPHIHIQNWILENPPARPTGPYPAAENLLGGRAAPPPRRRGGPDGPEE</sequence>
<dbReference type="AlphaFoldDB" id="A0AAD1S950"/>
<protein>
    <submittedName>
        <fullName evidence="3">Uncharacterized protein</fullName>
    </submittedName>
</protein>
<name>A0AAD1S950_PELCU</name>
<dbReference type="Proteomes" id="UP001295444">
    <property type="component" value="Chromosome 05"/>
</dbReference>
<feature type="coiled-coil region" evidence="1">
    <location>
        <begin position="71"/>
        <end position="98"/>
    </location>
</feature>
<dbReference type="Gene3D" id="3.30.70.1820">
    <property type="entry name" value="L1 transposable element, RRM domain"/>
    <property type="match status" value="1"/>
</dbReference>
<dbReference type="PANTHER" id="PTHR11505">
    <property type="entry name" value="L1 TRANSPOSABLE ELEMENT-RELATED"/>
    <property type="match status" value="1"/>
</dbReference>
<accession>A0AAD1S950</accession>
<feature type="region of interest" description="Disordered" evidence="2">
    <location>
        <begin position="304"/>
        <end position="335"/>
    </location>
</feature>
<evidence type="ECO:0000313" key="4">
    <source>
        <dbReference type="Proteomes" id="UP001295444"/>
    </source>
</evidence>
<dbReference type="InterPro" id="IPR004244">
    <property type="entry name" value="Transposase_22"/>
</dbReference>
<proteinExistence type="predicted"/>
<dbReference type="EMBL" id="OW240916">
    <property type="protein sequence ID" value="CAH2295294.1"/>
    <property type="molecule type" value="Genomic_DNA"/>
</dbReference>
<feature type="region of interest" description="Disordered" evidence="2">
    <location>
        <begin position="1"/>
        <end position="40"/>
    </location>
</feature>